<dbReference type="Proteomes" id="UP001162891">
    <property type="component" value="Chromosome"/>
</dbReference>
<reference evidence="2" key="1">
    <citation type="journal article" date="2022" name="Int. J. Syst. Evol. Microbiol.">
        <title>Anaeromyxobacter oryzae sp. nov., Anaeromyxobacter diazotrophicus sp. nov. and Anaeromyxobacter paludicola sp. nov., isolated from paddy soils.</title>
        <authorList>
            <person name="Itoh H."/>
            <person name="Xu Z."/>
            <person name="Mise K."/>
            <person name="Masuda Y."/>
            <person name="Ushijima N."/>
            <person name="Hayakawa C."/>
            <person name="Shiratori Y."/>
            <person name="Senoo K."/>
        </authorList>
    </citation>
    <scope>NUCLEOTIDE SEQUENCE [LARGE SCALE GENOMIC DNA]</scope>
    <source>
        <strain evidence="2">Red232</strain>
    </source>
</reference>
<proteinExistence type="predicted"/>
<protein>
    <submittedName>
        <fullName evidence="1">Lipoprotein</fullName>
    </submittedName>
</protein>
<keyword evidence="1" id="KW-0449">Lipoprotein</keyword>
<accession>A0ABM7X0E0</accession>
<dbReference type="EMBL" id="AP025591">
    <property type="protein sequence ID" value="BDG05261.1"/>
    <property type="molecule type" value="Genomic_DNA"/>
</dbReference>
<gene>
    <name evidence="1" type="ORF">AMOR_42570</name>
</gene>
<evidence type="ECO:0000313" key="1">
    <source>
        <dbReference type="EMBL" id="BDG05261.1"/>
    </source>
</evidence>
<dbReference type="Pfam" id="PF05643">
    <property type="entry name" value="GNA1162-like"/>
    <property type="match status" value="1"/>
</dbReference>
<dbReference type="PROSITE" id="PS51257">
    <property type="entry name" value="PROKAR_LIPOPROTEIN"/>
    <property type="match status" value="1"/>
</dbReference>
<name>A0ABM7X0E0_9BACT</name>
<dbReference type="InterPro" id="IPR008517">
    <property type="entry name" value="GNA1162-like"/>
</dbReference>
<organism evidence="1 2">
    <name type="scientific">Anaeromyxobacter oryzae</name>
    <dbReference type="NCBI Taxonomy" id="2918170"/>
    <lineage>
        <taxon>Bacteria</taxon>
        <taxon>Pseudomonadati</taxon>
        <taxon>Myxococcota</taxon>
        <taxon>Myxococcia</taxon>
        <taxon>Myxococcales</taxon>
        <taxon>Cystobacterineae</taxon>
        <taxon>Anaeromyxobacteraceae</taxon>
        <taxon>Anaeromyxobacter</taxon>
    </lineage>
</organism>
<sequence length="192" mass="20186">MTPRKAFAAAFLGLVALSIGCAGGRARRGYQDGNMDFGAIKTVAVLPFSNLSRDAAAADRVREIFSSMLLASGSVYVLPPGEVVRGYTRLNITDPRAPSIEDVTKLGGVLKADAVIRGVVKEYGEVRSGSSTGNVISVALEMYETSTGKIIWSATATKGGIGFGDRLLGGGGQPMEIVTEQVADELLNKLFR</sequence>
<dbReference type="RefSeq" id="WP_248353886.1">
    <property type="nucleotide sequence ID" value="NZ_AP025591.1"/>
</dbReference>
<evidence type="ECO:0000313" key="2">
    <source>
        <dbReference type="Proteomes" id="UP001162891"/>
    </source>
</evidence>
<keyword evidence="2" id="KW-1185">Reference proteome</keyword>
<dbReference type="Gene3D" id="3.40.50.10610">
    <property type="entry name" value="ABC-type transport auxiliary lipoprotein component"/>
    <property type="match status" value="1"/>
</dbReference>